<dbReference type="AlphaFoldDB" id="A0AB37UP45"/>
<dbReference type="Proteomes" id="UP000282574">
    <property type="component" value="Unassembled WGS sequence"/>
</dbReference>
<comment type="caution">
    <text evidence="5">The sequence shown here is derived from an EMBL/GenBank/DDBJ whole genome shotgun (WGS) entry which is preliminary data.</text>
</comment>
<sequence length="115" mass="12932">MLESYYNVRLGGLQVDHIYGDKLDNRLENLRPATNAQNQANSKTRGNKSGFRGVCWDKTNKKWVAKIKVNGKTKHLGRFSIAEDAACAFNKAALEYHGEYAHLNKVLCNFDNVSA</sequence>
<reference evidence="5 6" key="1">
    <citation type="journal article" date="2019" name="Genome Biol. Evol.">
        <title>Day and night: Metabolic profiles and evolutionary relationships of six axenic non-marine cyanobacteria.</title>
        <authorList>
            <person name="Will S.E."/>
            <person name="Henke P."/>
            <person name="Boedeker C."/>
            <person name="Huang S."/>
            <person name="Brinkmann H."/>
            <person name="Rohde M."/>
            <person name="Jarek M."/>
            <person name="Friedl T."/>
            <person name="Seufert S."/>
            <person name="Schumacher M."/>
            <person name="Overmann J."/>
            <person name="Neumann-Schaal M."/>
            <person name="Petersen J."/>
        </authorList>
    </citation>
    <scope>NUCLEOTIDE SEQUENCE [LARGE SCALE GENOMIC DNA]</scope>
    <source>
        <strain evidence="5 6">SAG 39.79</strain>
    </source>
</reference>
<dbReference type="GO" id="GO:0003700">
    <property type="term" value="F:DNA-binding transcription factor activity"/>
    <property type="evidence" value="ECO:0007669"/>
    <property type="project" value="InterPro"/>
</dbReference>
<dbReference type="SUPFAM" id="SSF54171">
    <property type="entry name" value="DNA-binding domain"/>
    <property type="match status" value="1"/>
</dbReference>
<proteinExistence type="predicted"/>
<protein>
    <recommendedName>
        <fullName evidence="4">AP2/ERF domain-containing protein</fullName>
    </recommendedName>
</protein>
<dbReference type="InterPro" id="IPR003615">
    <property type="entry name" value="HNH_nuc"/>
</dbReference>
<evidence type="ECO:0000313" key="5">
    <source>
        <dbReference type="EMBL" id="RUT13133.1"/>
    </source>
</evidence>
<evidence type="ECO:0000259" key="4">
    <source>
        <dbReference type="PROSITE" id="PS51032"/>
    </source>
</evidence>
<dbReference type="InterPro" id="IPR036955">
    <property type="entry name" value="AP2/ERF_dom_sf"/>
</dbReference>
<dbReference type="SUPFAM" id="SSF54060">
    <property type="entry name" value="His-Me finger endonucleases"/>
    <property type="match status" value="1"/>
</dbReference>
<evidence type="ECO:0000313" key="6">
    <source>
        <dbReference type="Proteomes" id="UP000282574"/>
    </source>
</evidence>
<dbReference type="InterPro" id="IPR044925">
    <property type="entry name" value="His-Me_finger_sf"/>
</dbReference>
<dbReference type="GO" id="GO:0003677">
    <property type="term" value="F:DNA binding"/>
    <property type="evidence" value="ECO:0007669"/>
    <property type="project" value="UniProtKB-KW"/>
</dbReference>
<accession>A0AB37UP45</accession>
<keyword evidence="1" id="KW-0805">Transcription regulation</keyword>
<dbReference type="Gene3D" id="3.90.75.20">
    <property type="match status" value="1"/>
</dbReference>
<gene>
    <name evidence="5" type="ORF">DSM107010_16890</name>
</gene>
<keyword evidence="2" id="KW-0238">DNA-binding</keyword>
<name>A0AB37UP45_9CYAN</name>
<dbReference type="SMART" id="SM00380">
    <property type="entry name" value="AP2"/>
    <property type="match status" value="1"/>
</dbReference>
<dbReference type="PROSITE" id="PS51032">
    <property type="entry name" value="AP2_ERF"/>
    <property type="match status" value="1"/>
</dbReference>
<dbReference type="RefSeq" id="WP_106167321.1">
    <property type="nucleotide sequence ID" value="NZ_RSCK01000009.1"/>
</dbReference>
<evidence type="ECO:0000256" key="1">
    <source>
        <dbReference type="ARBA" id="ARBA00023015"/>
    </source>
</evidence>
<evidence type="ECO:0000256" key="3">
    <source>
        <dbReference type="ARBA" id="ARBA00023163"/>
    </source>
</evidence>
<dbReference type="Pfam" id="PF13392">
    <property type="entry name" value="HNH_3"/>
    <property type="match status" value="1"/>
</dbReference>
<feature type="domain" description="AP2/ERF" evidence="4">
    <location>
        <begin position="50"/>
        <end position="111"/>
    </location>
</feature>
<keyword evidence="3" id="KW-0804">Transcription</keyword>
<dbReference type="Gene3D" id="3.30.730.10">
    <property type="entry name" value="AP2/ERF domain"/>
    <property type="match status" value="1"/>
</dbReference>
<dbReference type="InterPro" id="IPR016177">
    <property type="entry name" value="DNA-bd_dom_sf"/>
</dbReference>
<dbReference type="EMBL" id="RSCK01000009">
    <property type="protein sequence ID" value="RUT13133.1"/>
    <property type="molecule type" value="Genomic_DNA"/>
</dbReference>
<evidence type="ECO:0000256" key="2">
    <source>
        <dbReference type="ARBA" id="ARBA00023125"/>
    </source>
</evidence>
<keyword evidence="6" id="KW-1185">Reference proteome</keyword>
<organism evidence="5 6">
    <name type="scientific">Chroococcidiopsis cubana SAG 39.79</name>
    <dbReference type="NCBI Taxonomy" id="388085"/>
    <lineage>
        <taxon>Bacteria</taxon>
        <taxon>Bacillati</taxon>
        <taxon>Cyanobacteriota</taxon>
        <taxon>Cyanophyceae</taxon>
        <taxon>Chroococcidiopsidales</taxon>
        <taxon>Chroococcidiopsidaceae</taxon>
        <taxon>Chroococcidiopsis</taxon>
    </lineage>
</organism>
<dbReference type="InterPro" id="IPR001471">
    <property type="entry name" value="AP2/ERF_dom"/>
</dbReference>